<keyword evidence="1" id="KW-0812">Transmembrane</keyword>
<proteinExistence type="predicted"/>
<organism evidence="2">
    <name type="scientific">viral metagenome</name>
    <dbReference type="NCBI Taxonomy" id="1070528"/>
    <lineage>
        <taxon>unclassified sequences</taxon>
        <taxon>metagenomes</taxon>
        <taxon>organismal metagenomes</taxon>
    </lineage>
</organism>
<keyword evidence="1" id="KW-1133">Transmembrane helix</keyword>
<accession>A0A6C0JGZ3</accession>
<dbReference type="EMBL" id="MN740394">
    <property type="protein sequence ID" value="QHU04221.1"/>
    <property type="molecule type" value="Genomic_DNA"/>
</dbReference>
<feature type="transmembrane region" description="Helical" evidence="1">
    <location>
        <begin position="39"/>
        <end position="61"/>
    </location>
</feature>
<reference evidence="2" key="1">
    <citation type="journal article" date="2020" name="Nature">
        <title>Giant virus diversity and host interactions through global metagenomics.</title>
        <authorList>
            <person name="Schulz F."/>
            <person name="Roux S."/>
            <person name="Paez-Espino D."/>
            <person name="Jungbluth S."/>
            <person name="Walsh D.A."/>
            <person name="Denef V.J."/>
            <person name="McMahon K.D."/>
            <person name="Konstantinidis K.T."/>
            <person name="Eloe-Fadrosh E.A."/>
            <person name="Kyrpides N.C."/>
            <person name="Woyke T."/>
        </authorList>
    </citation>
    <scope>NUCLEOTIDE SEQUENCE</scope>
    <source>
        <strain evidence="2">GVMAG-M-3300027708-39</strain>
    </source>
</reference>
<name>A0A6C0JGZ3_9ZZZZ</name>
<sequence length="65" mass="7711">MKIVIIFILGYTFYLNIIQTNQMKLYYNNSKSQEITNQLNTNIICSYVFTFFIGLLIIFVIKSLF</sequence>
<evidence type="ECO:0000313" key="2">
    <source>
        <dbReference type="EMBL" id="QHU04221.1"/>
    </source>
</evidence>
<protein>
    <submittedName>
        <fullName evidence="2">Uncharacterized protein</fullName>
    </submittedName>
</protein>
<keyword evidence="1" id="KW-0472">Membrane</keyword>
<dbReference type="AlphaFoldDB" id="A0A6C0JGZ3"/>
<evidence type="ECO:0000256" key="1">
    <source>
        <dbReference type="SAM" id="Phobius"/>
    </source>
</evidence>